<sequence length="223" mass="26414">MVPVFGQPQMLWASKIMAQTPLNSSTTGNETWTIKVKVLRLWDPINLLTNELISTDVILLDKKRYKIKTFKVWEYEKYRPLKKNLKRSFVYDTTMKEVDEGKSKFLDYHFEFAYGLSLRPTNASKVFLDPEILETDQIIERNSRKPIVKIDAPDDERDNNSHADNNCTSTDDRNEEWNAKTRSRTKKERTDCIKRRKISSKDMQPTLYDRPKRIRREPARYMG</sequence>
<accession>M8BQA5</accession>
<reference evidence="2" key="1">
    <citation type="submission" date="2015-06" db="UniProtKB">
        <authorList>
            <consortium name="EnsemblPlants"/>
        </authorList>
    </citation>
    <scope>IDENTIFICATION</scope>
</reference>
<evidence type="ECO:0008006" key="3">
    <source>
        <dbReference type="Google" id="ProtNLM"/>
    </source>
</evidence>
<feature type="compositionally biased region" description="Basic and acidic residues" evidence="1">
    <location>
        <begin position="170"/>
        <end position="179"/>
    </location>
</feature>
<evidence type="ECO:0000313" key="2">
    <source>
        <dbReference type="EnsemblPlants" id="EMT08954"/>
    </source>
</evidence>
<proteinExistence type="predicted"/>
<organism evidence="2">
    <name type="scientific">Aegilops tauschii</name>
    <name type="common">Tausch's goatgrass</name>
    <name type="synonym">Aegilops squarrosa</name>
    <dbReference type="NCBI Taxonomy" id="37682"/>
    <lineage>
        <taxon>Eukaryota</taxon>
        <taxon>Viridiplantae</taxon>
        <taxon>Streptophyta</taxon>
        <taxon>Embryophyta</taxon>
        <taxon>Tracheophyta</taxon>
        <taxon>Spermatophyta</taxon>
        <taxon>Magnoliopsida</taxon>
        <taxon>Liliopsida</taxon>
        <taxon>Poales</taxon>
        <taxon>Poaceae</taxon>
        <taxon>BOP clade</taxon>
        <taxon>Pooideae</taxon>
        <taxon>Triticodae</taxon>
        <taxon>Triticeae</taxon>
        <taxon>Triticinae</taxon>
        <taxon>Aegilops</taxon>
    </lineage>
</organism>
<dbReference type="EnsemblPlants" id="EMT08954">
    <property type="protein sequence ID" value="EMT08954"/>
    <property type="gene ID" value="F775_24636"/>
</dbReference>
<dbReference type="AlphaFoldDB" id="M8BQA5"/>
<protein>
    <recommendedName>
        <fullName evidence="3">DUF223 domain-containing protein</fullName>
    </recommendedName>
</protein>
<evidence type="ECO:0000256" key="1">
    <source>
        <dbReference type="SAM" id="MobiDB-lite"/>
    </source>
</evidence>
<name>M8BQA5_AEGTA</name>
<feature type="region of interest" description="Disordered" evidence="1">
    <location>
        <begin position="150"/>
        <end position="223"/>
    </location>
</feature>